<evidence type="ECO:0000313" key="1">
    <source>
        <dbReference type="EMBL" id="SYX86065.1"/>
    </source>
</evidence>
<dbReference type="Proteomes" id="UP000304148">
    <property type="component" value="Chromosome"/>
</dbReference>
<accession>A0A383RG40</accession>
<evidence type="ECO:0000313" key="2">
    <source>
        <dbReference type="Proteomes" id="UP000304148"/>
    </source>
</evidence>
<name>A0A383RG40_PAEAL</name>
<protein>
    <submittedName>
        <fullName evidence="1">Uncharacterized protein</fullName>
    </submittedName>
</protein>
<proteinExistence type="predicted"/>
<organism evidence="1 2">
    <name type="scientific">Paenibacillus alvei</name>
    <name type="common">Bacillus alvei</name>
    <dbReference type="NCBI Taxonomy" id="44250"/>
    <lineage>
        <taxon>Bacteria</taxon>
        <taxon>Bacillati</taxon>
        <taxon>Bacillota</taxon>
        <taxon>Bacilli</taxon>
        <taxon>Bacillales</taxon>
        <taxon>Paenibacillaceae</taxon>
        <taxon>Paenibacillus</taxon>
    </lineage>
</organism>
<dbReference type="EMBL" id="LS992241">
    <property type="protein sequence ID" value="SYX86065.1"/>
    <property type="molecule type" value="Genomic_DNA"/>
</dbReference>
<dbReference type="AlphaFoldDB" id="A0A383RG40"/>
<sequence length="93" mass="10433">MVSCVHPTSAGSKHPSSIMVMNPRRRYITIDLPFIVVNEKGKGKVSYLSQNMNTPPIMWNIHYTIMDGNAVVFEAIKQADSVPNRISLYRAVV</sequence>
<gene>
    <name evidence="1" type="ORF">PBLR_14487</name>
</gene>
<reference evidence="2" key="1">
    <citation type="submission" date="2018-08" db="EMBL/GenBank/DDBJ databases">
        <authorList>
            <person name="Chevrot R."/>
        </authorList>
    </citation>
    <scope>NUCLEOTIDE SEQUENCE [LARGE SCALE GENOMIC DNA]</scope>
</reference>